<dbReference type="GO" id="GO:0006260">
    <property type="term" value="P:DNA replication"/>
    <property type="evidence" value="ECO:0007669"/>
    <property type="project" value="UniProtKB-UniRule"/>
</dbReference>
<proteinExistence type="inferred from homology"/>
<feature type="domain" description="RecF/RecN/SMC N-terminal" evidence="10">
    <location>
        <begin position="4"/>
        <end position="339"/>
    </location>
</feature>
<dbReference type="SUPFAM" id="SSF52540">
    <property type="entry name" value="P-loop containing nucleoside triphosphate hydrolases"/>
    <property type="match status" value="1"/>
</dbReference>
<comment type="function">
    <text evidence="9">The RecF protein is involved in DNA metabolism; it is required for DNA replication and normal SOS inducibility. RecF binds preferentially to single-stranded, linear DNA. It also seems to bind ATP.</text>
</comment>
<dbReference type="InterPro" id="IPR001238">
    <property type="entry name" value="DNA-binding_RecF"/>
</dbReference>
<keyword evidence="4 9" id="KW-0963">Cytoplasm</keyword>
<protein>
    <recommendedName>
        <fullName evidence="3 9">DNA replication and repair protein RecF</fullName>
    </recommendedName>
</protein>
<dbReference type="GO" id="GO:0005737">
    <property type="term" value="C:cytoplasm"/>
    <property type="evidence" value="ECO:0007669"/>
    <property type="project" value="UniProtKB-SubCell"/>
</dbReference>
<keyword evidence="5 9" id="KW-0235">DNA replication</keyword>
<evidence type="ECO:0000256" key="8">
    <source>
        <dbReference type="ARBA" id="ARBA00023125"/>
    </source>
</evidence>
<comment type="subcellular location">
    <subcellularLocation>
        <location evidence="1 9">Cytoplasm</location>
    </subcellularLocation>
</comment>
<dbReference type="PROSITE" id="PS00617">
    <property type="entry name" value="RECF_1"/>
    <property type="match status" value="1"/>
</dbReference>
<evidence type="ECO:0000256" key="5">
    <source>
        <dbReference type="ARBA" id="ARBA00022705"/>
    </source>
</evidence>
<evidence type="ECO:0000256" key="2">
    <source>
        <dbReference type="ARBA" id="ARBA00008016"/>
    </source>
</evidence>
<dbReference type="OrthoDB" id="9803889at2"/>
<dbReference type="AlphaFoldDB" id="A0A126T4H4"/>
<evidence type="ECO:0000256" key="6">
    <source>
        <dbReference type="ARBA" id="ARBA00022741"/>
    </source>
</evidence>
<dbReference type="PANTHER" id="PTHR32182:SF0">
    <property type="entry name" value="DNA REPLICATION AND REPAIR PROTEIN RECF"/>
    <property type="match status" value="1"/>
</dbReference>
<keyword evidence="9" id="KW-0234">DNA repair</keyword>
<evidence type="ECO:0000256" key="4">
    <source>
        <dbReference type="ARBA" id="ARBA00022490"/>
    </source>
</evidence>
<dbReference type="HAMAP" id="MF_00365">
    <property type="entry name" value="RecF"/>
    <property type="match status" value="1"/>
</dbReference>
<keyword evidence="9" id="KW-0742">SOS response</keyword>
<evidence type="ECO:0000256" key="9">
    <source>
        <dbReference type="HAMAP-Rule" id="MF_00365"/>
    </source>
</evidence>
<evidence type="ECO:0000313" key="12">
    <source>
        <dbReference type="Proteomes" id="UP000030512"/>
    </source>
</evidence>
<dbReference type="NCBIfam" id="TIGR00611">
    <property type="entry name" value="recf"/>
    <property type="match status" value="1"/>
</dbReference>
<accession>A0A126T4H4</accession>
<evidence type="ECO:0000256" key="3">
    <source>
        <dbReference type="ARBA" id="ARBA00020170"/>
    </source>
</evidence>
<dbReference type="InterPro" id="IPR003395">
    <property type="entry name" value="RecF/RecN/SMC_N"/>
</dbReference>
<evidence type="ECO:0000259" key="10">
    <source>
        <dbReference type="Pfam" id="PF02463"/>
    </source>
</evidence>
<dbReference type="InterPro" id="IPR042174">
    <property type="entry name" value="RecF_2"/>
</dbReference>
<dbReference type="InterPro" id="IPR018078">
    <property type="entry name" value="DNA-binding_RecF_CS"/>
</dbReference>
<dbReference type="KEGG" id="mdn:JT25_010700"/>
<reference evidence="11 12" key="1">
    <citation type="journal article" date="2015" name="Environ. Microbiol.">
        <title>Methane oxidation coupled to nitrate reduction under hypoxia by the Gammaproteobacterium Methylomonas denitrificans, sp. nov. type strain FJG1.</title>
        <authorList>
            <person name="Kits K.D."/>
            <person name="Klotz M.G."/>
            <person name="Stein L.Y."/>
        </authorList>
    </citation>
    <scope>NUCLEOTIDE SEQUENCE [LARGE SCALE GENOMIC DNA]</scope>
    <source>
        <strain evidence="11 12">FJG1</strain>
    </source>
</reference>
<keyword evidence="6 9" id="KW-0547">Nucleotide-binding</keyword>
<dbReference type="Gene3D" id="3.40.50.300">
    <property type="entry name" value="P-loop containing nucleotide triphosphate hydrolases"/>
    <property type="match status" value="1"/>
</dbReference>
<feature type="binding site" evidence="9">
    <location>
        <begin position="30"/>
        <end position="37"/>
    </location>
    <ligand>
        <name>ATP</name>
        <dbReference type="ChEBI" id="CHEBI:30616"/>
    </ligand>
</feature>
<sequence length="357" mass="40832">MTLLKLDVLSVRNIHSASISPSPAINLITGANASGKSSLLEAIFILGRSRSFRTTHTKQAISFDQPQLTVSAQNRQHSGSVSTLGIQIDNKQCQIRIDQEDRQKADLAYALPVQLIHPKSYRLLDSGPQIRREFLDWGIFNQHKNFLPCWRKFNKALQQRNALLKTRQIKQLPAWDKELVEYGQVINDFRLAYVASLQPVFLEMASHFLNKDDVDLRFLPGWDDKQALDLILKNDLDRDMRYGFTHSGPHRADFQTYQNKRLAKDYLSRGQQKLLVLALLLAQVTLLNRESPYSCCILIDDLASELDTENRAKLIKYLVGLSCQVFISSTDVADFGDMSSIENYKWFHVEHGEVKQL</sequence>
<keyword evidence="9" id="KW-0227">DNA damage</keyword>
<evidence type="ECO:0000256" key="7">
    <source>
        <dbReference type="ARBA" id="ARBA00022840"/>
    </source>
</evidence>
<dbReference type="InterPro" id="IPR027417">
    <property type="entry name" value="P-loop_NTPase"/>
</dbReference>
<organism evidence="11 12">
    <name type="scientific">Methylomonas denitrificans</name>
    <dbReference type="NCBI Taxonomy" id="1538553"/>
    <lineage>
        <taxon>Bacteria</taxon>
        <taxon>Pseudomonadati</taxon>
        <taxon>Pseudomonadota</taxon>
        <taxon>Gammaproteobacteria</taxon>
        <taxon>Methylococcales</taxon>
        <taxon>Methylococcaceae</taxon>
        <taxon>Methylomonas</taxon>
    </lineage>
</organism>
<comment type="similarity">
    <text evidence="2 9">Belongs to the RecF family.</text>
</comment>
<name>A0A126T4H4_9GAMM</name>
<dbReference type="GO" id="GO:0000731">
    <property type="term" value="P:DNA synthesis involved in DNA repair"/>
    <property type="evidence" value="ECO:0007669"/>
    <property type="project" value="TreeGrafter"/>
</dbReference>
<dbReference type="Gene3D" id="1.20.1050.90">
    <property type="entry name" value="RecF/RecN/SMC, N-terminal domain"/>
    <property type="match status" value="1"/>
</dbReference>
<keyword evidence="8 9" id="KW-0238">DNA-binding</keyword>
<dbReference type="GO" id="GO:0003697">
    <property type="term" value="F:single-stranded DNA binding"/>
    <property type="evidence" value="ECO:0007669"/>
    <property type="project" value="UniProtKB-UniRule"/>
</dbReference>
<gene>
    <name evidence="9" type="primary">recF</name>
    <name evidence="11" type="ORF">JT25_010700</name>
</gene>
<evidence type="ECO:0000256" key="1">
    <source>
        <dbReference type="ARBA" id="ARBA00004496"/>
    </source>
</evidence>
<dbReference type="EMBL" id="CP014476">
    <property type="protein sequence ID" value="AMK76950.1"/>
    <property type="molecule type" value="Genomic_DNA"/>
</dbReference>
<dbReference type="RefSeq" id="WP_062328560.1">
    <property type="nucleotide sequence ID" value="NZ_CP014476.1"/>
</dbReference>
<keyword evidence="7 9" id="KW-0067">ATP-binding</keyword>
<keyword evidence="12" id="KW-1185">Reference proteome</keyword>
<dbReference type="GO" id="GO:0006302">
    <property type="term" value="P:double-strand break repair"/>
    <property type="evidence" value="ECO:0007669"/>
    <property type="project" value="TreeGrafter"/>
</dbReference>
<dbReference type="GO" id="GO:0005524">
    <property type="term" value="F:ATP binding"/>
    <property type="evidence" value="ECO:0007669"/>
    <property type="project" value="UniProtKB-UniRule"/>
</dbReference>
<dbReference type="GO" id="GO:0009432">
    <property type="term" value="P:SOS response"/>
    <property type="evidence" value="ECO:0007669"/>
    <property type="project" value="UniProtKB-UniRule"/>
</dbReference>
<dbReference type="STRING" id="1538553.JT25_010700"/>
<dbReference type="Proteomes" id="UP000030512">
    <property type="component" value="Chromosome"/>
</dbReference>
<evidence type="ECO:0000313" key="11">
    <source>
        <dbReference type="EMBL" id="AMK76950.1"/>
    </source>
</evidence>
<dbReference type="PANTHER" id="PTHR32182">
    <property type="entry name" value="DNA REPLICATION AND REPAIR PROTEIN RECF"/>
    <property type="match status" value="1"/>
</dbReference>
<dbReference type="Pfam" id="PF02463">
    <property type="entry name" value="SMC_N"/>
    <property type="match status" value="1"/>
</dbReference>